<protein>
    <submittedName>
        <fullName evidence="1">Uncharacterized protein</fullName>
    </submittedName>
</protein>
<dbReference type="Proteomes" id="UP000712600">
    <property type="component" value="Unassembled WGS sequence"/>
</dbReference>
<reference evidence="1" key="1">
    <citation type="submission" date="2019-12" db="EMBL/GenBank/DDBJ databases">
        <title>Genome sequencing and annotation of Brassica cretica.</title>
        <authorList>
            <person name="Studholme D.J."/>
            <person name="Sarris P."/>
        </authorList>
    </citation>
    <scope>NUCLEOTIDE SEQUENCE</scope>
    <source>
        <strain evidence="1">PFS-109/04</strain>
        <tissue evidence="1">Leaf</tissue>
    </source>
</reference>
<dbReference type="EMBL" id="QGKX02000088">
    <property type="protein sequence ID" value="KAF3583774.1"/>
    <property type="molecule type" value="Genomic_DNA"/>
</dbReference>
<evidence type="ECO:0000313" key="2">
    <source>
        <dbReference type="Proteomes" id="UP000712600"/>
    </source>
</evidence>
<evidence type="ECO:0000313" key="1">
    <source>
        <dbReference type="EMBL" id="KAF3583774.1"/>
    </source>
</evidence>
<name>A0A8S9RVP9_BRACR</name>
<organism evidence="1 2">
    <name type="scientific">Brassica cretica</name>
    <name type="common">Mustard</name>
    <dbReference type="NCBI Taxonomy" id="69181"/>
    <lineage>
        <taxon>Eukaryota</taxon>
        <taxon>Viridiplantae</taxon>
        <taxon>Streptophyta</taxon>
        <taxon>Embryophyta</taxon>
        <taxon>Tracheophyta</taxon>
        <taxon>Spermatophyta</taxon>
        <taxon>Magnoliopsida</taxon>
        <taxon>eudicotyledons</taxon>
        <taxon>Gunneridae</taxon>
        <taxon>Pentapetalae</taxon>
        <taxon>rosids</taxon>
        <taxon>malvids</taxon>
        <taxon>Brassicales</taxon>
        <taxon>Brassicaceae</taxon>
        <taxon>Brassiceae</taxon>
        <taxon>Brassica</taxon>
    </lineage>
</organism>
<dbReference type="AlphaFoldDB" id="A0A8S9RVP9"/>
<comment type="caution">
    <text evidence="1">The sequence shown here is derived from an EMBL/GenBank/DDBJ whole genome shotgun (WGS) entry which is preliminary data.</text>
</comment>
<sequence>MGPAPANKLDLTVDCLVLPDGSDWNREAIRSLLPHEESRILSLKSSRTGAPDKLIWLGTESGEYTTKSGYRKALENSTDPKEVQPAETFDWNSGVWKLHTAPKINIHNL</sequence>
<accession>A0A8S9RVP9</accession>
<gene>
    <name evidence="1" type="ORF">F2Q69_00027418</name>
</gene>
<proteinExistence type="predicted"/>